<organism evidence="1 2">
    <name type="scientific">Tetranychus urticae</name>
    <name type="common">Two-spotted spider mite</name>
    <dbReference type="NCBI Taxonomy" id="32264"/>
    <lineage>
        <taxon>Eukaryota</taxon>
        <taxon>Metazoa</taxon>
        <taxon>Ecdysozoa</taxon>
        <taxon>Arthropoda</taxon>
        <taxon>Chelicerata</taxon>
        <taxon>Arachnida</taxon>
        <taxon>Acari</taxon>
        <taxon>Acariformes</taxon>
        <taxon>Trombidiformes</taxon>
        <taxon>Prostigmata</taxon>
        <taxon>Eleutherengona</taxon>
        <taxon>Raphignathae</taxon>
        <taxon>Tetranychoidea</taxon>
        <taxon>Tetranychidae</taxon>
        <taxon>Tetranychus</taxon>
    </lineage>
</organism>
<dbReference type="EnsemblMetazoa" id="tetur11g04550.1">
    <property type="protein sequence ID" value="tetur11g04550.1"/>
    <property type="gene ID" value="tetur11g04550"/>
</dbReference>
<reference evidence="2" key="1">
    <citation type="submission" date="2011-08" db="EMBL/GenBank/DDBJ databases">
        <authorList>
            <person name="Rombauts S."/>
        </authorList>
    </citation>
    <scope>NUCLEOTIDE SEQUENCE</scope>
    <source>
        <strain evidence="2">London</strain>
    </source>
</reference>
<evidence type="ECO:0000313" key="2">
    <source>
        <dbReference type="Proteomes" id="UP000015104"/>
    </source>
</evidence>
<accession>T1KHI8</accession>
<dbReference type="Proteomes" id="UP000015104">
    <property type="component" value="Unassembled WGS sequence"/>
</dbReference>
<sequence>MYFFCLFVDVLTLKEDQINVKTRNKQEASPAN</sequence>
<keyword evidence="2" id="KW-1185">Reference proteome</keyword>
<protein>
    <submittedName>
        <fullName evidence="1">Uncharacterized protein</fullName>
    </submittedName>
</protein>
<name>T1KHI8_TETUR</name>
<reference evidence="1" key="2">
    <citation type="submission" date="2015-06" db="UniProtKB">
        <authorList>
            <consortium name="EnsemblMetazoa"/>
        </authorList>
    </citation>
    <scope>IDENTIFICATION</scope>
</reference>
<evidence type="ECO:0000313" key="1">
    <source>
        <dbReference type="EnsemblMetazoa" id="tetur11g04550.1"/>
    </source>
</evidence>
<dbReference type="HOGENOM" id="CLU_3392809_0_0_1"/>
<proteinExistence type="predicted"/>
<dbReference type="EMBL" id="CAEY01000075">
    <property type="status" value="NOT_ANNOTATED_CDS"/>
    <property type="molecule type" value="Genomic_DNA"/>
</dbReference>
<dbReference type="AlphaFoldDB" id="T1KHI8"/>